<dbReference type="PROSITE" id="PS51257">
    <property type="entry name" value="PROKAR_LIPOPROTEIN"/>
    <property type="match status" value="1"/>
</dbReference>
<evidence type="ECO:0000313" key="2">
    <source>
        <dbReference type="EMBL" id="GEJ58767.1"/>
    </source>
</evidence>
<proteinExistence type="predicted"/>
<feature type="chain" id="PRO_5029813868" description="Lipoprotein" evidence="1">
    <location>
        <begin position="30"/>
        <end position="574"/>
    </location>
</feature>
<feature type="signal peptide" evidence="1">
    <location>
        <begin position="1"/>
        <end position="29"/>
    </location>
</feature>
<name>A0A7I9VS66_9BACT</name>
<dbReference type="EMBL" id="BJTG01000009">
    <property type="protein sequence ID" value="GEJ58767.1"/>
    <property type="molecule type" value="Genomic_DNA"/>
</dbReference>
<reference evidence="3" key="1">
    <citation type="journal article" date="2020" name="Appl. Environ. Microbiol.">
        <title>Diazotrophic Anaeromyxobacter Isolates from Soils.</title>
        <authorList>
            <person name="Masuda Y."/>
            <person name="Yamanaka H."/>
            <person name="Xu Z.X."/>
            <person name="Shiratori Y."/>
            <person name="Aono T."/>
            <person name="Amachi S."/>
            <person name="Senoo K."/>
            <person name="Itoh H."/>
        </authorList>
    </citation>
    <scope>NUCLEOTIDE SEQUENCE [LARGE SCALE GENOMIC DNA]</scope>
    <source>
        <strain evidence="3">R267</strain>
    </source>
</reference>
<evidence type="ECO:0000313" key="3">
    <source>
        <dbReference type="Proteomes" id="UP000503640"/>
    </source>
</evidence>
<organism evidence="2 3">
    <name type="scientific">Anaeromyxobacter diazotrophicus</name>
    <dbReference type="NCBI Taxonomy" id="2590199"/>
    <lineage>
        <taxon>Bacteria</taxon>
        <taxon>Pseudomonadati</taxon>
        <taxon>Myxococcota</taxon>
        <taxon>Myxococcia</taxon>
        <taxon>Myxococcales</taxon>
        <taxon>Cystobacterineae</taxon>
        <taxon>Anaeromyxobacteraceae</taxon>
        <taxon>Anaeromyxobacter</taxon>
    </lineage>
</organism>
<dbReference type="Proteomes" id="UP000503640">
    <property type="component" value="Unassembled WGS sequence"/>
</dbReference>
<keyword evidence="3" id="KW-1185">Reference proteome</keyword>
<comment type="caution">
    <text evidence="2">The sequence shown here is derived from an EMBL/GenBank/DDBJ whole genome shotgun (WGS) entry which is preliminary data.</text>
</comment>
<gene>
    <name evidence="2" type="ORF">AMYX_35080</name>
</gene>
<keyword evidence="1" id="KW-0732">Signal</keyword>
<protein>
    <recommendedName>
        <fullName evidence="4">Lipoprotein</fullName>
    </recommendedName>
</protein>
<accession>A0A7I9VS66</accession>
<dbReference type="AlphaFoldDB" id="A0A7I9VS66"/>
<evidence type="ECO:0000256" key="1">
    <source>
        <dbReference type="SAM" id="SignalP"/>
    </source>
</evidence>
<evidence type="ECO:0008006" key="4">
    <source>
        <dbReference type="Google" id="ProtNLM"/>
    </source>
</evidence>
<sequence length="574" mass="60997">MRQYLKWAAGLLAATGLAACGGGSSQTQATSSVKLRVNANAITTLANADFYVSVDCGTYKATDLKLVQGVNGPFETDKTTKYFEATFAAVPVNVDCKFSGHATEHQGGAVGDVTFKADLTRKFTKGESNPQVILVLQQQDKFTTYDNQAPQILGLTISDNSVDTLKGFKFLEDPRPTFMDDTDSIIILNAKAIDPNGDPIKYKLDDGGKGGTFYKLDWDDNVIEQIFGAPGLDGHWYDVPAGGNLPAIVWIPTVGFQGKATLSLTIEDSHKGTGPLAEVDHSDTKLSVDVTVADPNDAKRIVKFFGDLNHWPDVLSIETQLGGGSNGGQVVPGQPARIWAKVHDFDRDALHYTLKSDCAGEFRSVGGSTLSFPQNVPELDCDRDAELSFDFIPAVVFGQTESSKLCTVTLTVDDYRADPNGGPGFIGGAKSGTIGLTVVKVNPVAFGPDITLAYATAGSVGAGDTVGFQINALSRNPAPTVPLEFAIELIGLDLDPISLGTFVGPKSNTTGAFSWKSPGDSSGLGVLKCFTDVGLKNFSETFFFRFTITDAAVISNGVPAVNYLVIPVEVECQK</sequence>